<dbReference type="PANTHER" id="PTHR11496">
    <property type="entry name" value="ALCOHOL DEHYDROGENASE"/>
    <property type="match status" value="1"/>
</dbReference>
<evidence type="ECO:0000259" key="5">
    <source>
        <dbReference type="Pfam" id="PF25137"/>
    </source>
</evidence>
<dbReference type="GO" id="GO:0004022">
    <property type="term" value="F:alcohol dehydrogenase (NAD+) activity"/>
    <property type="evidence" value="ECO:0007669"/>
    <property type="project" value="TreeGrafter"/>
</dbReference>
<comment type="similarity">
    <text evidence="1">Belongs to the iron-containing alcohol dehydrogenase family.</text>
</comment>
<dbReference type="InterPro" id="IPR039697">
    <property type="entry name" value="Alcohol_dehydrogenase_Fe"/>
</dbReference>
<dbReference type="Gene3D" id="3.40.50.1970">
    <property type="match status" value="1"/>
</dbReference>
<name>A0A644YGD8_9ZZZZ</name>
<dbReference type="GO" id="GO:0046872">
    <property type="term" value="F:metal ion binding"/>
    <property type="evidence" value="ECO:0007669"/>
    <property type="project" value="InterPro"/>
</dbReference>
<protein>
    <submittedName>
        <fullName evidence="6">1,3-propanediol dehydrogenase</fullName>
        <ecNumber evidence="6">1.1.1.202</ecNumber>
    </submittedName>
</protein>
<evidence type="ECO:0000313" key="6">
    <source>
        <dbReference type="EMBL" id="MPM27058.1"/>
    </source>
</evidence>
<keyword evidence="2 6" id="KW-0560">Oxidoreductase</keyword>
<dbReference type="FunFam" id="3.40.50.1970:FF:000003">
    <property type="entry name" value="Alcohol dehydrogenase, iron-containing"/>
    <property type="match status" value="1"/>
</dbReference>
<dbReference type="InterPro" id="IPR018211">
    <property type="entry name" value="ADH_Fe_CS"/>
</dbReference>
<comment type="caution">
    <text evidence="6">The sequence shown here is derived from an EMBL/GenBank/DDBJ whole genome shotgun (WGS) entry which is preliminary data.</text>
</comment>
<dbReference type="InterPro" id="IPR056798">
    <property type="entry name" value="ADH_Fe_C"/>
</dbReference>
<sequence>MYKLYCRIYQYVFKMVFYLLPWRKPEIIEGVDSVNYLPKLIKDKDIDKVIVITGKIISSIGLMDGFLEGLKNEGVDFVIYNNTSQNPTIDNVEEALEMYKSNNCKGIVAFGGGSPIDCAKAVGARLACPNKSILQMRGDLKVGKEIPPLFAVPTTAGTGSEATIVAVITNSSTHEKLVIGDMVLTPHYAVLDPSLTVGLPPDITAATGMDALTHAIEAYIGRSNTKETSELSRMAVKLIFENIYEVYRNGANVEARGSMLKASNYAGMAFTRAYVGYVHAIAHTLGGFYGTPHGLANAVILPYVLEYYGEEAYKPLAELTDVVLLGNSTDNLEQKSYNFIKAIKKLNKDMNIPDKISGINDSDIPLMVERAYKEANPNYPVPKILSKKDLFSIYEMIKD</sequence>
<dbReference type="GO" id="GO:0047516">
    <property type="term" value="F:1,3-propanediol dehydrogenase activity"/>
    <property type="evidence" value="ECO:0007669"/>
    <property type="project" value="UniProtKB-EC"/>
</dbReference>
<dbReference type="FunFam" id="1.20.1090.10:FF:000001">
    <property type="entry name" value="Aldehyde-alcohol dehydrogenase"/>
    <property type="match status" value="1"/>
</dbReference>
<dbReference type="AlphaFoldDB" id="A0A644YGD8"/>
<dbReference type="EMBL" id="VSSQ01004896">
    <property type="protein sequence ID" value="MPM27058.1"/>
    <property type="molecule type" value="Genomic_DNA"/>
</dbReference>
<keyword evidence="3" id="KW-0520">NAD</keyword>
<dbReference type="PROSITE" id="PS00913">
    <property type="entry name" value="ADH_IRON_1"/>
    <property type="match status" value="1"/>
</dbReference>
<gene>
    <name evidence="6" type="primary">dhaT_8</name>
    <name evidence="6" type="ORF">SDC9_73563</name>
</gene>
<dbReference type="Pfam" id="PF00465">
    <property type="entry name" value="Fe-ADH"/>
    <property type="match status" value="1"/>
</dbReference>
<evidence type="ECO:0000256" key="1">
    <source>
        <dbReference type="ARBA" id="ARBA00007358"/>
    </source>
</evidence>
<evidence type="ECO:0000256" key="2">
    <source>
        <dbReference type="ARBA" id="ARBA00023002"/>
    </source>
</evidence>
<proteinExistence type="inferred from homology"/>
<dbReference type="Gene3D" id="1.20.1090.10">
    <property type="entry name" value="Dehydroquinate synthase-like - alpha domain"/>
    <property type="match status" value="1"/>
</dbReference>
<dbReference type="CDD" id="cd08189">
    <property type="entry name" value="Fe-ADH-like"/>
    <property type="match status" value="1"/>
</dbReference>
<organism evidence="6">
    <name type="scientific">bioreactor metagenome</name>
    <dbReference type="NCBI Taxonomy" id="1076179"/>
    <lineage>
        <taxon>unclassified sequences</taxon>
        <taxon>metagenomes</taxon>
        <taxon>ecological metagenomes</taxon>
    </lineage>
</organism>
<dbReference type="PROSITE" id="PS00060">
    <property type="entry name" value="ADH_IRON_2"/>
    <property type="match status" value="1"/>
</dbReference>
<dbReference type="SUPFAM" id="SSF56796">
    <property type="entry name" value="Dehydroquinate synthase-like"/>
    <property type="match status" value="1"/>
</dbReference>
<evidence type="ECO:0000256" key="3">
    <source>
        <dbReference type="ARBA" id="ARBA00023027"/>
    </source>
</evidence>
<accession>A0A644YGD8</accession>
<feature type="domain" description="Fe-containing alcohol dehydrogenase-like C-terminal" evidence="5">
    <location>
        <begin position="204"/>
        <end position="395"/>
    </location>
</feature>
<evidence type="ECO:0000259" key="4">
    <source>
        <dbReference type="Pfam" id="PF00465"/>
    </source>
</evidence>
<reference evidence="6" key="1">
    <citation type="submission" date="2019-08" db="EMBL/GenBank/DDBJ databases">
        <authorList>
            <person name="Kucharzyk K."/>
            <person name="Murdoch R.W."/>
            <person name="Higgins S."/>
            <person name="Loffler F."/>
        </authorList>
    </citation>
    <scope>NUCLEOTIDE SEQUENCE</scope>
</reference>
<dbReference type="InterPro" id="IPR001670">
    <property type="entry name" value="ADH_Fe/GldA"/>
</dbReference>
<dbReference type="Pfam" id="PF25137">
    <property type="entry name" value="ADH_Fe_C"/>
    <property type="match status" value="1"/>
</dbReference>
<dbReference type="EC" id="1.1.1.202" evidence="6"/>
<feature type="domain" description="Alcohol dehydrogenase iron-type/glycerol dehydrogenase GldA" evidence="4">
    <location>
        <begin position="26"/>
        <end position="193"/>
    </location>
</feature>
<dbReference type="PANTHER" id="PTHR11496:SF102">
    <property type="entry name" value="ALCOHOL DEHYDROGENASE 4"/>
    <property type="match status" value="1"/>
</dbReference>